<name>A0A2T7NWI1_POMCA</name>
<comment type="caution">
    <text evidence="2">The sequence shown here is derived from an EMBL/GenBank/DDBJ whole genome shotgun (WGS) entry which is preliminary data.</text>
</comment>
<evidence type="ECO:0000256" key="1">
    <source>
        <dbReference type="SAM" id="MobiDB-lite"/>
    </source>
</evidence>
<evidence type="ECO:0000313" key="3">
    <source>
        <dbReference type="Proteomes" id="UP000245119"/>
    </source>
</evidence>
<feature type="compositionally biased region" description="Basic and acidic residues" evidence="1">
    <location>
        <begin position="1"/>
        <end position="11"/>
    </location>
</feature>
<dbReference type="EMBL" id="PZQS01000008">
    <property type="protein sequence ID" value="PVD25522.1"/>
    <property type="molecule type" value="Genomic_DNA"/>
</dbReference>
<feature type="compositionally biased region" description="Basic residues" evidence="1">
    <location>
        <begin position="12"/>
        <end position="24"/>
    </location>
</feature>
<reference evidence="2 3" key="1">
    <citation type="submission" date="2018-04" db="EMBL/GenBank/DDBJ databases">
        <title>The genome of golden apple snail Pomacea canaliculata provides insight into stress tolerance and invasive adaptation.</title>
        <authorList>
            <person name="Liu C."/>
            <person name="Liu B."/>
            <person name="Ren Y."/>
            <person name="Zhang Y."/>
            <person name="Wang H."/>
            <person name="Li S."/>
            <person name="Jiang F."/>
            <person name="Yin L."/>
            <person name="Zhang G."/>
            <person name="Qian W."/>
            <person name="Fan W."/>
        </authorList>
    </citation>
    <scope>NUCLEOTIDE SEQUENCE [LARGE SCALE GENOMIC DNA]</scope>
    <source>
        <strain evidence="2">SZHN2017</strain>
        <tissue evidence="2">Muscle</tissue>
    </source>
</reference>
<dbReference type="AlphaFoldDB" id="A0A2T7NWI1"/>
<sequence length="107" mass="11821">MKRISYNERTRLRPRSGQKVVPHHLTPHPYTPWLADWTDGALRGQDDCRRGRNCGARVVSHAATPDKPSPPVSCAGPLTSVTSATVYLLRRPFNVCDVIHLSPAPAL</sequence>
<proteinExistence type="predicted"/>
<accession>A0A2T7NWI1</accession>
<feature type="region of interest" description="Disordered" evidence="1">
    <location>
        <begin position="1"/>
        <end position="24"/>
    </location>
</feature>
<gene>
    <name evidence="2" type="ORF">C0Q70_13178</name>
</gene>
<evidence type="ECO:0000313" key="2">
    <source>
        <dbReference type="EMBL" id="PVD25522.1"/>
    </source>
</evidence>
<protein>
    <submittedName>
        <fullName evidence="2">Uncharacterized protein</fullName>
    </submittedName>
</protein>
<dbReference type="Proteomes" id="UP000245119">
    <property type="component" value="Linkage Group LG8"/>
</dbReference>
<organism evidence="2 3">
    <name type="scientific">Pomacea canaliculata</name>
    <name type="common">Golden apple snail</name>
    <dbReference type="NCBI Taxonomy" id="400727"/>
    <lineage>
        <taxon>Eukaryota</taxon>
        <taxon>Metazoa</taxon>
        <taxon>Spiralia</taxon>
        <taxon>Lophotrochozoa</taxon>
        <taxon>Mollusca</taxon>
        <taxon>Gastropoda</taxon>
        <taxon>Caenogastropoda</taxon>
        <taxon>Architaenioglossa</taxon>
        <taxon>Ampullarioidea</taxon>
        <taxon>Ampullariidae</taxon>
        <taxon>Pomacea</taxon>
    </lineage>
</organism>
<keyword evidence="3" id="KW-1185">Reference proteome</keyword>